<dbReference type="EMBL" id="JACHIP010000016">
    <property type="protein sequence ID" value="MBB5060613.1"/>
    <property type="molecule type" value="Genomic_DNA"/>
</dbReference>
<keyword evidence="4 7" id="KW-1133">Transmembrane helix</keyword>
<feature type="transmembrane region" description="Helical" evidence="7">
    <location>
        <begin position="498"/>
        <end position="525"/>
    </location>
</feature>
<dbReference type="InterPro" id="IPR047928">
    <property type="entry name" value="Perm_prefix_1"/>
</dbReference>
<feature type="transmembrane region" description="Helical" evidence="7">
    <location>
        <begin position="848"/>
        <end position="868"/>
    </location>
</feature>
<dbReference type="GO" id="GO:0005886">
    <property type="term" value="C:plasma membrane"/>
    <property type="evidence" value="ECO:0007669"/>
    <property type="project" value="UniProtKB-SubCell"/>
</dbReference>
<feature type="domain" description="ABC3 transporter permease C-terminal" evidence="8">
    <location>
        <begin position="765"/>
        <end position="874"/>
    </location>
</feature>
<dbReference type="Pfam" id="PF02687">
    <property type="entry name" value="FtsX"/>
    <property type="match status" value="2"/>
</dbReference>
<reference evidence="10 11" key="1">
    <citation type="submission" date="2020-08" db="EMBL/GenBank/DDBJ databases">
        <title>Genomic Encyclopedia of Type Strains, Phase IV (KMG-V): Genome sequencing to study the core and pangenomes of soil and plant-associated prokaryotes.</title>
        <authorList>
            <person name="Whitman W."/>
        </authorList>
    </citation>
    <scope>NUCLEOTIDE SEQUENCE [LARGE SCALE GENOMIC DNA]</scope>
    <source>
        <strain evidence="10 11">M8UP14</strain>
    </source>
</reference>
<organism evidence="10 11">
    <name type="scientific">Granulicella aggregans</name>
    <dbReference type="NCBI Taxonomy" id="474949"/>
    <lineage>
        <taxon>Bacteria</taxon>
        <taxon>Pseudomonadati</taxon>
        <taxon>Acidobacteriota</taxon>
        <taxon>Terriglobia</taxon>
        <taxon>Terriglobales</taxon>
        <taxon>Acidobacteriaceae</taxon>
        <taxon>Granulicella</taxon>
    </lineage>
</organism>
<feature type="transmembrane region" description="Helical" evidence="7">
    <location>
        <begin position="346"/>
        <end position="370"/>
    </location>
</feature>
<keyword evidence="11" id="KW-1185">Reference proteome</keyword>
<keyword evidence="5 7" id="KW-0472">Membrane</keyword>
<evidence type="ECO:0000259" key="8">
    <source>
        <dbReference type="Pfam" id="PF02687"/>
    </source>
</evidence>
<comment type="caution">
    <text evidence="10">The sequence shown here is derived from an EMBL/GenBank/DDBJ whole genome shotgun (WGS) entry which is preliminary data.</text>
</comment>
<feature type="transmembrane region" description="Helical" evidence="7">
    <location>
        <begin position="817"/>
        <end position="836"/>
    </location>
</feature>
<dbReference type="InterPro" id="IPR025857">
    <property type="entry name" value="MacB_PCD"/>
</dbReference>
<evidence type="ECO:0000313" key="11">
    <source>
        <dbReference type="Proteomes" id="UP000540989"/>
    </source>
</evidence>
<comment type="subcellular location">
    <subcellularLocation>
        <location evidence="1">Cell membrane</location>
        <topology evidence="1">Multi-pass membrane protein</topology>
    </subcellularLocation>
</comment>
<feature type="domain" description="MacB-like periplasmic core" evidence="9">
    <location>
        <begin position="553"/>
        <end position="726"/>
    </location>
</feature>
<dbReference type="Proteomes" id="UP000540989">
    <property type="component" value="Unassembled WGS sequence"/>
</dbReference>
<dbReference type="InterPro" id="IPR050250">
    <property type="entry name" value="Macrolide_Exporter_MacB"/>
</dbReference>
<feature type="transmembrane region" description="Helical" evidence="7">
    <location>
        <begin position="402"/>
        <end position="423"/>
    </location>
</feature>
<dbReference type="NCBIfam" id="TIGR03434">
    <property type="entry name" value="ADOP"/>
    <property type="match status" value="1"/>
</dbReference>
<dbReference type="InterPro" id="IPR017800">
    <property type="entry name" value="ADOP"/>
</dbReference>
<feature type="transmembrane region" description="Helical" evidence="7">
    <location>
        <begin position="96"/>
        <end position="122"/>
    </location>
</feature>
<feature type="transmembrane region" description="Helical" evidence="7">
    <location>
        <begin position="443"/>
        <end position="464"/>
    </location>
</feature>
<evidence type="ECO:0000256" key="7">
    <source>
        <dbReference type="SAM" id="Phobius"/>
    </source>
</evidence>
<evidence type="ECO:0000313" key="10">
    <source>
        <dbReference type="EMBL" id="MBB5060613.1"/>
    </source>
</evidence>
<accession>A0A7W7ZIY8</accession>
<evidence type="ECO:0000256" key="5">
    <source>
        <dbReference type="ARBA" id="ARBA00023136"/>
    </source>
</evidence>
<gene>
    <name evidence="10" type="ORF">HDF16_005349</name>
</gene>
<dbReference type="GO" id="GO:0022857">
    <property type="term" value="F:transmembrane transporter activity"/>
    <property type="evidence" value="ECO:0007669"/>
    <property type="project" value="TreeGrafter"/>
</dbReference>
<feature type="domain" description="ABC3 transporter permease C-terminal" evidence="8">
    <location>
        <begin position="355"/>
        <end position="469"/>
    </location>
</feature>
<keyword evidence="2" id="KW-1003">Cell membrane</keyword>
<dbReference type="Pfam" id="PF12704">
    <property type="entry name" value="MacB_PCD"/>
    <property type="match status" value="2"/>
</dbReference>
<evidence type="ECO:0000259" key="9">
    <source>
        <dbReference type="Pfam" id="PF12704"/>
    </source>
</evidence>
<dbReference type="PANTHER" id="PTHR30572:SF4">
    <property type="entry name" value="ABC TRANSPORTER PERMEASE YTRF"/>
    <property type="match status" value="1"/>
</dbReference>
<dbReference type="PANTHER" id="PTHR30572">
    <property type="entry name" value="MEMBRANE COMPONENT OF TRANSPORTER-RELATED"/>
    <property type="match status" value="1"/>
</dbReference>
<protein>
    <submittedName>
        <fullName evidence="10">Putative permease</fullName>
    </submittedName>
</protein>
<dbReference type="InterPro" id="IPR003838">
    <property type="entry name" value="ABC3_permease_C"/>
</dbReference>
<name>A0A7W7ZIY8_9BACT</name>
<keyword evidence="3 7" id="KW-0812">Transmembrane</keyword>
<evidence type="ECO:0000256" key="3">
    <source>
        <dbReference type="ARBA" id="ARBA00022692"/>
    </source>
</evidence>
<feature type="domain" description="MacB-like periplasmic core" evidence="9">
    <location>
        <begin position="101"/>
        <end position="308"/>
    </location>
</feature>
<evidence type="ECO:0000256" key="6">
    <source>
        <dbReference type="ARBA" id="ARBA00038076"/>
    </source>
</evidence>
<dbReference type="AlphaFoldDB" id="A0A7W7ZIY8"/>
<dbReference type="NCBIfam" id="NF038403">
    <property type="entry name" value="perm_prefix_1"/>
    <property type="match status" value="1"/>
</dbReference>
<comment type="similarity">
    <text evidence="6">Belongs to the ABC-4 integral membrane protein family.</text>
</comment>
<evidence type="ECO:0000256" key="2">
    <source>
        <dbReference type="ARBA" id="ARBA00022475"/>
    </source>
</evidence>
<dbReference type="RefSeq" id="WP_184223004.1">
    <property type="nucleotide sequence ID" value="NZ_JACHIP010000016.1"/>
</dbReference>
<evidence type="ECO:0000256" key="4">
    <source>
        <dbReference type="ARBA" id="ARBA00022989"/>
    </source>
</evidence>
<proteinExistence type="inferred from homology"/>
<feature type="transmembrane region" description="Helical" evidence="7">
    <location>
        <begin position="758"/>
        <end position="781"/>
    </location>
</feature>
<evidence type="ECO:0000256" key="1">
    <source>
        <dbReference type="ARBA" id="ARBA00004651"/>
    </source>
</evidence>
<sequence>MNGWRRIRAVFSTLWDKREVENDLDAEISAFGEMLADEKMAKGMTEKEARRSTLAEVGGLEQLKQAVRDERAGSGVEQLWQDVRFGVRQLRRSPGFAITGLLIIAIGLGLTTAMYSIVYAVILKPLPFAHPERLVAVEAKPWKPFSLPTIADWMNGSRAFESMSAYTGWSPRIESSAGVGRVNAVLVSQNFLSELGLPLRLGHDFTQSGNEKDCFGQAIVTERYWQRMGGGNALVRRTLQLDYQTYTVIGVVASRAPLEDMDGLDQPSILTPIGCDPAKHPDRRGDGSFQVVARLRPGVSMGNALEELSLAQKNLAGTYPREYPAEFSPVLIPLNDFISGTENRSALLATLTACGMLLLISCANLTNLLLARDMRRRSEFALRTMLGAGPLRIFRQVLTENATLVALGSILGIMLASVLVRLASRSKLMNLPRLNEASVDLRVVMFAVALSSVIVILLTILPALRGRRTGLTEDLRSGSSSSSSTPRGPRGLRRAGHLLVAAQVAMAFVLVAVSGWMVSSVYILLHQPLGFDPDHLLFASTDLRGPEHSASIDPAVTMAKLRKILSDVSRIPGVAEVAAANDKPLGGRVNQYGFCSDVHPEDCQRANPNAPDVFAVTPRYFDTVSQMLFRGRAFNDADDGKDHVAIVNRALAQQQWPGENPVGHRIFSGGLNAWATVVGEVGDVRSYSLERAPIPNLYLPEADGRPDTSMTIMLRTVGDPSELDETVRRILREDAGITVRYVESMPELMAHAVAIRRFFMWVVAAFGGLALGLATLGTYALITYEVSVREREIGIRLALGSQRRAILALLIGQEAQWIAPGLAAGLLGAVLAGYLLRAEFYHASAASALVLGVTFGLLTVSALAAVAIPGRRASLLDPSETLRRD</sequence>